<evidence type="ECO:0000313" key="2">
    <source>
        <dbReference type="Proteomes" id="UP001497535"/>
    </source>
</evidence>
<protein>
    <submittedName>
        <fullName evidence="1">Uncharacterized protein</fullName>
    </submittedName>
</protein>
<gene>
    <name evidence="1" type="ORF">MENTE1834_LOCUS28445</name>
</gene>
<reference evidence="1" key="1">
    <citation type="submission" date="2023-11" db="EMBL/GenBank/DDBJ databases">
        <authorList>
            <person name="Poullet M."/>
        </authorList>
    </citation>
    <scope>NUCLEOTIDE SEQUENCE</scope>
    <source>
        <strain evidence="1">E1834</strain>
    </source>
</reference>
<evidence type="ECO:0000313" key="1">
    <source>
        <dbReference type="EMBL" id="CAK5081227.1"/>
    </source>
</evidence>
<organism evidence="1 2">
    <name type="scientific">Meloidogyne enterolobii</name>
    <name type="common">Root-knot nematode worm</name>
    <name type="synonym">Meloidogyne mayaguensis</name>
    <dbReference type="NCBI Taxonomy" id="390850"/>
    <lineage>
        <taxon>Eukaryota</taxon>
        <taxon>Metazoa</taxon>
        <taxon>Ecdysozoa</taxon>
        <taxon>Nematoda</taxon>
        <taxon>Chromadorea</taxon>
        <taxon>Rhabditida</taxon>
        <taxon>Tylenchina</taxon>
        <taxon>Tylenchomorpha</taxon>
        <taxon>Tylenchoidea</taxon>
        <taxon>Meloidogynidae</taxon>
        <taxon>Meloidogyninae</taxon>
        <taxon>Meloidogyne</taxon>
    </lineage>
</organism>
<proteinExistence type="predicted"/>
<comment type="caution">
    <text evidence="1">The sequence shown here is derived from an EMBL/GenBank/DDBJ whole genome shotgun (WGS) entry which is preliminary data.</text>
</comment>
<sequence length="778" mass="92593">MDMARRRLNLNKYLKEMAEKVENFNKNLKKIIKKLDNQNLLLKEIKKLKKLEEIKAKVQEEDKAYRERFISKIEFLDKNWNYLVSGYADIGHLFIGYCLAKRFQFIFNNEGQAKTKFYKETKSHLFKYASKINKILGNRRVDLEYYKNLEENFKEKIILKIGKEGEGSSKTVEDLHSFLDNDWGNICAIDRGHPQFEKTEEWALQHLKTVQEDDFHLADMEFMEVEPIDFKQMEFDTNEWAEFKKGALDCLQIHRLTFTEAHTFIVCLNEILHKISKDGHEVSRGAVEEISFVGEIETSKINDKELSKYLKEIESIYWQSKEEIKNLQEYQNDHQKIILKKELARIETEIELKEKLKEFELSTYILKFVVLKFYKNNLIEENEEKIVEINSKNKKNIKKLIENLKNKFGNYEEIGKLIKNLEKVKISKNKDLKEFLNKVIEIEEKIKEKFKKLENTGKYDLNKIKNNEINKKLEKDEKEYIERLKNKLIFLVKNFEKLTKNIKLEIGESSQKQKQEIIEKGEGEITSERTSTSQSDGQINISNLIAIGYCLTNKFLEIFNEDGVVNMDILLQNISNTNLIEYGLKMNEKLGKKRVDKMYYREIINFYKNFININLKNHLENNWNNYCYIEKNVEFERPEEWAVHYSNEIGMQNDGFRLEYIGQLDNFDINKEEYKLTLKQKENIFEALTRNSNLHKVTFFEADNILNIIISKNNLEEQPQTETRQQTQGQSKDEIQTEFVENITQTSSSSVDKEQNIYKRIKFELDKVILLSIFNFYL</sequence>
<keyword evidence="2" id="KW-1185">Reference proteome</keyword>
<accession>A0ACB0ZQ61</accession>
<dbReference type="Proteomes" id="UP001497535">
    <property type="component" value="Unassembled WGS sequence"/>
</dbReference>
<dbReference type="EMBL" id="CAVMJV010000043">
    <property type="protein sequence ID" value="CAK5081227.1"/>
    <property type="molecule type" value="Genomic_DNA"/>
</dbReference>
<name>A0ACB0ZQ61_MELEN</name>